<dbReference type="Proteomes" id="UP000218896">
    <property type="component" value="Unassembled WGS sequence"/>
</dbReference>
<proteinExistence type="predicted"/>
<dbReference type="EMBL" id="NSKD01000001">
    <property type="protein sequence ID" value="PAU82444.1"/>
    <property type="molecule type" value="Genomic_DNA"/>
</dbReference>
<evidence type="ECO:0008006" key="4">
    <source>
        <dbReference type="Google" id="ProtNLM"/>
    </source>
</evidence>
<organism evidence="2 3">
    <name type="scientific">Halovibrio salipaludis</name>
    <dbReference type="NCBI Taxonomy" id="2032626"/>
    <lineage>
        <taxon>Bacteria</taxon>
        <taxon>Pseudomonadati</taxon>
        <taxon>Pseudomonadota</taxon>
        <taxon>Gammaproteobacteria</taxon>
        <taxon>Oceanospirillales</taxon>
        <taxon>Halomonadaceae</taxon>
        <taxon>Halovibrio</taxon>
    </lineage>
</organism>
<keyword evidence="1" id="KW-0812">Transmembrane</keyword>
<sequence length="362" mass="40358">MLAPLQQTMTTGSSMGYLRRAARAVTDRMPRLRARGLIMTPVVVGLAIAVALFVVSFWPNGNPQAPKQDAILEAFKADSDQDEPPVGYYTTESLIRSLDIIVNKRGGFLSNDVMPPFVLMDNIAAWETGAIRQARDLSLALRNDVSRSQSQSNENPNLVQAQILLNNDSERWIFPSAEGKYNNAIEELRAYRQDLVNPDSARGDFYARADNLATILDLMNKRLGSMSQNLAASVAERRRATMLANDPNAAAAKRQPIEDVSQTPWMQVDNVFYQARGTTWAMLVYLKALKRDFRSVLEDKNAMVSLEQIIRELEYTQRSMTSPMVLNGSQFGLVPNYSLTMSSYLTRANAGLINIISLLRDG</sequence>
<name>A0A2A2FCH9_9GAMM</name>
<evidence type="ECO:0000313" key="2">
    <source>
        <dbReference type="EMBL" id="PAU82444.1"/>
    </source>
</evidence>
<accession>A0A2A2FCH9</accession>
<dbReference type="Pfam" id="PF10095">
    <property type="entry name" value="DUF2333"/>
    <property type="match status" value="1"/>
</dbReference>
<gene>
    <name evidence="2" type="ORF">CK501_04710</name>
</gene>
<feature type="transmembrane region" description="Helical" evidence="1">
    <location>
        <begin position="37"/>
        <end position="58"/>
    </location>
</feature>
<dbReference type="InterPro" id="IPR016936">
    <property type="entry name" value="UCP029693"/>
</dbReference>
<reference evidence="2 3" key="1">
    <citation type="submission" date="2017-08" db="EMBL/GenBank/DDBJ databases">
        <title>Halovibrio sewagensis sp. nov., isolated from wastewater of high salinity.</title>
        <authorList>
            <person name="Dong X."/>
            <person name="Zhang G."/>
        </authorList>
    </citation>
    <scope>NUCLEOTIDE SEQUENCE [LARGE SCALE GENOMIC DNA]</scope>
    <source>
        <strain evidence="2 3">YL5-2</strain>
    </source>
</reference>
<dbReference type="PIRSF" id="PIRSF029693">
    <property type="entry name" value="UCP029693"/>
    <property type="match status" value="1"/>
</dbReference>
<keyword evidence="1" id="KW-0472">Membrane</keyword>
<dbReference type="AlphaFoldDB" id="A0A2A2FCH9"/>
<evidence type="ECO:0000313" key="3">
    <source>
        <dbReference type="Proteomes" id="UP000218896"/>
    </source>
</evidence>
<keyword evidence="1" id="KW-1133">Transmembrane helix</keyword>
<keyword evidence="3" id="KW-1185">Reference proteome</keyword>
<comment type="caution">
    <text evidence="2">The sequence shown here is derived from an EMBL/GenBank/DDBJ whole genome shotgun (WGS) entry which is preliminary data.</text>
</comment>
<protein>
    <recommendedName>
        <fullName evidence="4">DUF2333 family protein</fullName>
    </recommendedName>
</protein>
<evidence type="ECO:0000256" key="1">
    <source>
        <dbReference type="SAM" id="Phobius"/>
    </source>
</evidence>